<dbReference type="AlphaFoldDB" id="A0A9P5SSV2"/>
<protein>
    <submittedName>
        <fullName evidence="2">Uncharacterized protein</fullName>
    </submittedName>
</protein>
<organism evidence="2 3">
    <name type="scientific">Podila minutissima</name>
    <dbReference type="NCBI Taxonomy" id="64525"/>
    <lineage>
        <taxon>Eukaryota</taxon>
        <taxon>Fungi</taxon>
        <taxon>Fungi incertae sedis</taxon>
        <taxon>Mucoromycota</taxon>
        <taxon>Mortierellomycotina</taxon>
        <taxon>Mortierellomycetes</taxon>
        <taxon>Mortierellales</taxon>
        <taxon>Mortierellaceae</taxon>
        <taxon>Podila</taxon>
    </lineage>
</organism>
<feature type="compositionally biased region" description="Polar residues" evidence="1">
    <location>
        <begin position="1"/>
        <end position="22"/>
    </location>
</feature>
<feature type="compositionally biased region" description="Acidic residues" evidence="1">
    <location>
        <begin position="102"/>
        <end position="113"/>
    </location>
</feature>
<name>A0A9P5SSV2_9FUNG</name>
<comment type="caution">
    <text evidence="2">The sequence shown here is derived from an EMBL/GenBank/DDBJ whole genome shotgun (WGS) entry which is preliminary data.</text>
</comment>
<dbReference type="Proteomes" id="UP000696485">
    <property type="component" value="Unassembled WGS sequence"/>
</dbReference>
<keyword evidence="3" id="KW-1185">Reference proteome</keyword>
<dbReference type="EMBL" id="JAAAUY010000036">
    <property type="protein sequence ID" value="KAF9337123.1"/>
    <property type="molecule type" value="Genomic_DNA"/>
</dbReference>
<evidence type="ECO:0000256" key="1">
    <source>
        <dbReference type="SAM" id="MobiDB-lite"/>
    </source>
</evidence>
<feature type="region of interest" description="Disordered" evidence="1">
    <location>
        <begin position="76"/>
        <end position="136"/>
    </location>
</feature>
<proteinExistence type="predicted"/>
<feature type="region of interest" description="Disordered" evidence="1">
    <location>
        <begin position="1"/>
        <end position="62"/>
    </location>
</feature>
<evidence type="ECO:0000313" key="2">
    <source>
        <dbReference type="EMBL" id="KAF9337123.1"/>
    </source>
</evidence>
<reference evidence="2" key="1">
    <citation type="journal article" date="2020" name="Fungal Divers.">
        <title>Resolving the Mortierellaceae phylogeny through synthesis of multi-gene phylogenetics and phylogenomics.</title>
        <authorList>
            <person name="Vandepol N."/>
            <person name="Liber J."/>
            <person name="Desiro A."/>
            <person name="Na H."/>
            <person name="Kennedy M."/>
            <person name="Barry K."/>
            <person name="Grigoriev I.V."/>
            <person name="Miller A.N."/>
            <person name="O'Donnell K."/>
            <person name="Stajich J.E."/>
            <person name="Bonito G."/>
        </authorList>
    </citation>
    <scope>NUCLEOTIDE SEQUENCE</scope>
    <source>
        <strain evidence="2">NVP1</strain>
    </source>
</reference>
<evidence type="ECO:0000313" key="3">
    <source>
        <dbReference type="Proteomes" id="UP000696485"/>
    </source>
</evidence>
<sequence length="136" mass="14759">MSNITNTKNDLIKGTSWSNPIQLDSDKGDKKNPGGCATILNNNNNTSNATSNSSQGSTTNNVVENYTNTSFLASAGVGSTSHTVDHHTATTGRKTMGFGLDKEDEDESEDDEDKENRQWPKSHFIRSPAPEPEEQV</sequence>
<feature type="compositionally biased region" description="Low complexity" evidence="1">
    <location>
        <begin position="41"/>
        <end position="62"/>
    </location>
</feature>
<gene>
    <name evidence="2" type="ORF">BG006_006153</name>
</gene>
<accession>A0A9P5SSV2</accession>